<dbReference type="AlphaFoldDB" id="A0A4U0TRQ1"/>
<organism evidence="2 3">
    <name type="scientific">Friedmanniomyces endolithicus</name>
    <dbReference type="NCBI Taxonomy" id="329885"/>
    <lineage>
        <taxon>Eukaryota</taxon>
        <taxon>Fungi</taxon>
        <taxon>Dikarya</taxon>
        <taxon>Ascomycota</taxon>
        <taxon>Pezizomycotina</taxon>
        <taxon>Dothideomycetes</taxon>
        <taxon>Dothideomycetidae</taxon>
        <taxon>Mycosphaerellales</taxon>
        <taxon>Teratosphaeriaceae</taxon>
        <taxon>Friedmanniomyces</taxon>
    </lineage>
</organism>
<dbReference type="Proteomes" id="UP000310066">
    <property type="component" value="Unassembled WGS sequence"/>
</dbReference>
<dbReference type="EMBL" id="NAJP01000171">
    <property type="protein sequence ID" value="TKA24808.1"/>
    <property type="molecule type" value="Genomic_DNA"/>
</dbReference>
<sequence>MLDRKGRPIRQTSVQHTPTPAIPRAASRSRSQHATVKAARAKGPSHLKRSGDAIRASYTKFGLDARRLVIVAEAQLLNPLSPFMSSAAKARAELTERRMKMLCERRDEILACIPAAGDLETGCHGINVVVLWHIQNAVHAAERDDVPTAGKGTRILIQVGFATVTKNLCEAIYQQPLFKEESCSPEFKEGAFNLAQEMKERTGKHFSSWSVIQPTESTTALDLVNSEPQKQNMDPVDHDVFYWRMVQAVRYIRNRKREQKKSQGQQDPLLSELKLL</sequence>
<proteinExistence type="predicted"/>
<evidence type="ECO:0000313" key="2">
    <source>
        <dbReference type="EMBL" id="TKA24808.1"/>
    </source>
</evidence>
<protein>
    <submittedName>
        <fullName evidence="2">Uncharacterized protein</fullName>
    </submittedName>
</protein>
<feature type="region of interest" description="Disordered" evidence="1">
    <location>
        <begin position="1"/>
        <end position="32"/>
    </location>
</feature>
<comment type="caution">
    <text evidence="2">The sequence shown here is derived from an EMBL/GenBank/DDBJ whole genome shotgun (WGS) entry which is preliminary data.</text>
</comment>
<reference evidence="2 3" key="1">
    <citation type="submission" date="2017-03" db="EMBL/GenBank/DDBJ databases">
        <title>Genomes of endolithic fungi from Antarctica.</title>
        <authorList>
            <person name="Coleine C."/>
            <person name="Masonjones S."/>
            <person name="Stajich J.E."/>
        </authorList>
    </citation>
    <scope>NUCLEOTIDE SEQUENCE [LARGE SCALE GENOMIC DNA]</scope>
    <source>
        <strain evidence="2 3">CCFEE 5311</strain>
    </source>
</reference>
<evidence type="ECO:0000256" key="1">
    <source>
        <dbReference type="SAM" id="MobiDB-lite"/>
    </source>
</evidence>
<name>A0A4U0TRQ1_9PEZI</name>
<dbReference type="OrthoDB" id="3833065at2759"/>
<accession>A0A4U0TRQ1</accession>
<evidence type="ECO:0000313" key="3">
    <source>
        <dbReference type="Proteomes" id="UP000310066"/>
    </source>
</evidence>
<gene>
    <name evidence="2" type="ORF">B0A54_17730</name>
</gene>